<feature type="region of interest" description="Disordered" evidence="1">
    <location>
        <begin position="392"/>
        <end position="503"/>
    </location>
</feature>
<dbReference type="CDD" id="cd05467">
    <property type="entry name" value="CBM20"/>
    <property type="match status" value="1"/>
</dbReference>
<dbReference type="SUPFAM" id="SSF49452">
    <property type="entry name" value="Starch-binding domain-like"/>
    <property type="match status" value="1"/>
</dbReference>
<evidence type="ECO:0000259" key="2">
    <source>
        <dbReference type="PROSITE" id="PS51166"/>
    </source>
</evidence>
<feature type="compositionally biased region" description="Low complexity" evidence="1">
    <location>
        <begin position="407"/>
        <end position="425"/>
    </location>
</feature>
<organism evidence="3 4">
    <name type="scientific">Pleodorina starrii</name>
    <dbReference type="NCBI Taxonomy" id="330485"/>
    <lineage>
        <taxon>Eukaryota</taxon>
        <taxon>Viridiplantae</taxon>
        <taxon>Chlorophyta</taxon>
        <taxon>core chlorophytes</taxon>
        <taxon>Chlorophyceae</taxon>
        <taxon>CS clade</taxon>
        <taxon>Chlamydomonadales</taxon>
        <taxon>Volvocaceae</taxon>
        <taxon>Pleodorina</taxon>
    </lineage>
</organism>
<name>A0A9W6BK17_9CHLO</name>
<evidence type="ECO:0000256" key="1">
    <source>
        <dbReference type="SAM" id="MobiDB-lite"/>
    </source>
</evidence>
<feature type="compositionally biased region" description="Pro residues" evidence="1">
    <location>
        <begin position="462"/>
        <end position="476"/>
    </location>
</feature>
<reference evidence="3 4" key="1">
    <citation type="journal article" date="2023" name="Commun. Biol.">
        <title>Reorganization of the ancestral sex-determining regions during the evolution of trioecy in Pleodorina starrii.</title>
        <authorList>
            <person name="Takahashi K."/>
            <person name="Suzuki S."/>
            <person name="Kawai-Toyooka H."/>
            <person name="Yamamoto K."/>
            <person name="Hamaji T."/>
            <person name="Ootsuki R."/>
            <person name="Yamaguchi H."/>
            <person name="Kawachi M."/>
            <person name="Higashiyama T."/>
            <person name="Nozaki H."/>
        </authorList>
    </citation>
    <scope>NUCLEOTIDE SEQUENCE [LARGE SCALE GENOMIC DNA]</scope>
    <source>
        <strain evidence="3 4">NIES-4479</strain>
    </source>
</reference>
<feature type="compositionally biased region" description="Low complexity" evidence="1">
    <location>
        <begin position="477"/>
        <end position="495"/>
    </location>
</feature>
<proteinExistence type="predicted"/>
<dbReference type="SMART" id="SM01065">
    <property type="entry name" value="CBM_2"/>
    <property type="match status" value="1"/>
</dbReference>
<feature type="domain" description="CBM20" evidence="2">
    <location>
        <begin position="38"/>
        <end position="147"/>
    </location>
</feature>
<dbReference type="InterPro" id="IPR013784">
    <property type="entry name" value="Carb-bd-like_fold"/>
</dbReference>
<keyword evidence="4" id="KW-1185">Reference proteome</keyword>
<feature type="compositionally biased region" description="Low complexity" evidence="1">
    <location>
        <begin position="434"/>
        <end position="458"/>
    </location>
</feature>
<dbReference type="PANTHER" id="PTHR15048">
    <property type="entry name" value="STARCH-BINDING DOMAIN-CONTAINING PROTEIN 1"/>
    <property type="match status" value="1"/>
</dbReference>
<feature type="region of interest" description="Disordered" evidence="1">
    <location>
        <begin position="795"/>
        <end position="815"/>
    </location>
</feature>
<protein>
    <recommendedName>
        <fullName evidence="2">CBM20 domain-containing protein</fullName>
    </recommendedName>
</protein>
<dbReference type="GO" id="GO:2001070">
    <property type="term" value="F:starch binding"/>
    <property type="evidence" value="ECO:0007669"/>
    <property type="project" value="InterPro"/>
</dbReference>
<dbReference type="AlphaFoldDB" id="A0A9W6BK17"/>
<evidence type="ECO:0000313" key="4">
    <source>
        <dbReference type="Proteomes" id="UP001165080"/>
    </source>
</evidence>
<dbReference type="EMBL" id="BRXU01000008">
    <property type="protein sequence ID" value="GLC53612.1"/>
    <property type="molecule type" value="Genomic_DNA"/>
</dbReference>
<evidence type="ECO:0000313" key="3">
    <source>
        <dbReference type="EMBL" id="GLC53612.1"/>
    </source>
</evidence>
<dbReference type="Proteomes" id="UP001165080">
    <property type="component" value="Unassembled WGS sequence"/>
</dbReference>
<dbReference type="OrthoDB" id="529758at2759"/>
<feature type="compositionally biased region" description="Low complexity" evidence="1">
    <location>
        <begin position="283"/>
        <end position="293"/>
    </location>
</feature>
<feature type="region of interest" description="Disordered" evidence="1">
    <location>
        <begin position="272"/>
        <end position="293"/>
    </location>
</feature>
<dbReference type="Pfam" id="PF00686">
    <property type="entry name" value="CBM_20"/>
    <property type="match status" value="1"/>
</dbReference>
<dbReference type="Gene3D" id="2.60.40.10">
    <property type="entry name" value="Immunoglobulins"/>
    <property type="match status" value="1"/>
</dbReference>
<comment type="caution">
    <text evidence="3">The sequence shown here is derived from an EMBL/GenBank/DDBJ whole genome shotgun (WGS) entry which is preliminary data.</text>
</comment>
<dbReference type="PROSITE" id="PS51166">
    <property type="entry name" value="CBM20"/>
    <property type="match status" value="1"/>
</dbReference>
<dbReference type="InterPro" id="IPR013783">
    <property type="entry name" value="Ig-like_fold"/>
</dbReference>
<dbReference type="PANTHER" id="PTHR15048:SF0">
    <property type="entry name" value="STARCH-BINDING DOMAIN-CONTAINING PROTEIN 1"/>
    <property type="match status" value="1"/>
</dbReference>
<dbReference type="InterPro" id="IPR002044">
    <property type="entry name" value="CBM20"/>
</dbReference>
<accession>A0A9W6BK17</accession>
<gene>
    <name evidence="3" type="primary">PLEST005604</name>
    <name evidence="3" type="ORF">PLESTB_000768700</name>
</gene>
<dbReference type="FunFam" id="2.60.40.10:FF:000552">
    <property type="entry name" value="Related to glucoamylase"/>
    <property type="match status" value="1"/>
</dbReference>
<dbReference type="GO" id="GO:0016020">
    <property type="term" value="C:membrane"/>
    <property type="evidence" value="ECO:0007669"/>
    <property type="project" value="TreeGrafter"/>
</dbReference>
<sequence>MQQSLQVWRRSAPHQSRCRCLAHRSPGAVNLSQPDAVDNRPHMVNVTFKVDYRCPYGQGMALVGNTSQLGNWSPKRGQRMHWSRGDEWSCDVMLPAGTSVECKYVIVDEQGQAQRWQDGGNMVVLVPATCQQGLPIQRYDVGVSWCQNRTSFRAHPRTSAAAPAADAQRLGQASAPDALPASTSAAATAAAVASGAAAAAATAASSSAAAVAPPVMAWARSKGASVASEPRRVNPAAAAQAAAARSLQHAPAAAAAVVAAAAAAPQTVPAAKTAVASPPPPAEALARRAAPAPAAEAPAGSKVATLVQAAASAVQEAAAATTTAAFEAAAAVAAAVPSLPAFHLSPSISSGGGADGETAMSIVLPSRSHSPPVKISLSSSFSKLMEMPALARGSAAASPVPSPSPSSSPSTTTTATSASPSTPSSIVSHPIDVGSSASNGPSRSPSPALATAAAAAATGHPPVSPTAQPQPQPQPQPASSSSSAAAAAAPGQGHSQGRRQAANVTPASPIWGMEYDVYAAAYGFPYMHTPFDLEAYAVYDQEQAPSPSSAQGSSHGSLGLLSASQACGADPVENAVQAAHCSETNTAAAAAAAAPAPAPPSVAAGLLSTGLLGATAASAALAMSAATATDTCSSTASAAAAAAAVATAPQSAAAATRSSDAAETAPAAAPLDVYRQVSRSSTSVSDWAGRTLFELGSGHSLLDDDSDSDETADDEAAVAQALAAPAGPADMAALLTQLGTALGRSVRMRYDGVDATAQDLLELDRKIALAASKLYRQRDGLLSGWVRKEARRHLATAAAPSTRPHMPGSNTVTPV</sequence>